<feature type="region of interest" description="Disordered" evidence="1">
    <location>
        <begin position="70"/>
        <end position="115"/>
    </location>
</feature>
<feature type="compositionally biased region" description="Basic and acidic residues" evidence="1">
    <location>
        <begin position="17"/>
        <end position="31"/>
    </location>
</feature>
<comment type="caution">
    <text evidence="2">The sequence shown here is derived from an EMBL/GenBank/DDBJ whole genome shotgun (WGS) entry which is preliminary data.</text>
</comment>
<dbReference type="Proteomes" id="UP001222325">
    <property type="component" value="Unassembled WGS sequence"/>
</dbReference>
<reference evidence="2" key="1">
    <citation type="submission" date="2023-03" db="EMBL/GenBank/DDBJ databases">
        <title>Massive genome expansion in bonnet fungi (Mycena s.s.) driven by repeated elements and novel gene families across ecological guilds.</title>
        <authorList>
            <consortium name="Lawrence Berkeley National Laboratory"/>
            <person name="Harder C.B."/>
            <person name="Miyauchi S."/>
            <person name="Viragh M."/>
            <person name="Kuo A."/>
            <person name="Thoen E."/>
            <person name="Andreopoulos B."/>
            <person name="Lu D."/>
            <person name="Skrede I."/>
            <person name="Drula E."/>
            <person name="Henrissat B."/>
            <person name="Morin E."/>
            <person name="Kohler A."/>
            <person name="Barry K."/>
            <person name="LaButti K."/>
            <person name="Morin E."/>
            <person name="Salamov A."/>
            <person name="Lipzen A."/>
            <person name="Mereny Z."/>
            <person name="Hegedus B."/>
            <person name="Baldrian P."/>
            <person name="Stursova M."/>
            <person name="Weitz H."/>
            <person name="Taylor A."/>
            <person name="Grigoriev I.V."/>
            <person name="Nagy L.G."/>
            <person name="Martin F."/>
            <person name="Kauserud H."/>
        </authorList>
    </citation>
    <scope>NUCLEOTIDE SEQUENCE</scope>
    <source>
        <strain evidence="2">CBHHK173m</strain>
    </source>
</reference>
<proteinExistence type="predicted"/>
<evidence type="ECO:0000313" key="2">
    <source>
        <dbReference type="EMBL" id="KAJ7103280.1"/>
    </source>
</evidence>
<gene>
    <name evidence="2" type="ORF">B0H15DRAFT_204752</name>
</gene>
<evidence type="ECO:0000313" key="3">
    <source>
        <dbReference type="Proteomes" id="UP001222325"/>
    </source>
</evidence>
<feature type="compositionally biased region" description="Basic and acidic residues" evidence="1">
    <location>
        <begin position="71"/>
        <end position="83"/>
    </location>
</feature>
<dbReference type="AlphaFoldDB" id="A0AAD6XU75"/>
<feature type="region of interest" description="Disordered" evidence="1">
    <location>
        <begin position="1"/>
        <end position="36"/>
    </location>
</feature>
<keyword evidence="3" id="KW-1185">Reference proteome</keyword>
<feature type="compositionally biased region" description="Acidic residues" evidence="1">
    <location>
        <begin position="84"/>
        <end position="95"/>
    </location>
</feature>
<protein>
    <submittedName>
        <fullName evidence="2">Uncharacterized protein</fullName>
    </submittedName>
</protein>
<evidence type="ECO:0000256" key="1">
    <source>
        <dbReference type="SAM" id="MobiDB-lite"/>
    </source>
</evidence>
<sequence length="413" mass="44820">MNPSRPRPSVLELFDPLSRDTHSPESDKENILPDSGFDYDFLPPVAVKHPSPVRLTRRLVEVGDVTVDSSVLERGDAGERSGLQEDDDDDDDDTTDTVTVVLPPTPRTPLGDVTFDRERTPMRSKMYRRNLPGASVAAAAGSKPASSASDGCPVLINAVNTTVGPSLDATAATPSVVISCPDESPSSDSDALSTSLATLALATPTGSLIGDTTLAFPTPSPSEASTSLVVPRPQAPPPMAQLDPDTSSAEADADLHASFALHMSLDAAETSFDLLNDKISFLAHNEESYYFDGGLESILDLEQENANESGWFPYCGDVILWIDVLQTQILYPLDWILLSESPSILHELCPLPWWYFRRLSVQSSSILHLPRNPLKPQSSHHPLPYSCLRLLDKFRLSLSCQQVLPSLPLSSRH</sequence>
<accession>A0AAD6XU75</accession>
<feature type="region of interest" description="Disordered" evidence="1">
    <location>
        <begin position="215"/>
        <end position="246"/>
    </location>
</feature>
<name>A0AAD6XU75_9AGAR</name>
<organism evidence="2 3">
    <name type="scientific">Mycena belliarum</name>
    <dbReference type="NCBI Taxonomy" id="1033014"/>
    <lineage>
        <taxon>Eukaryota</taxon>
        <taxon>Fungi</taxon>
        <taxon>Dikarya</taxon>
        <taxon>Basidiomycota</taxon>
        <taxon>Agaricomycotina</taxon>
        <taxon>Agaricomycetes</taxon>
        <taxon>Agaricomycetidae</taxon>
        <taxon>Agaricales</taxon>
        <taxon>Marasmiineae</taxon>
        <taxon>Mycenaceae</taxon>
        <taxon>Mycena</taxon>
    </lineage>
</organism>
<dbReference type="EMBL" id="JARJCN010000002">
    <property type="protein sequence ID" value="KAJ7103280.1"/>
    <property type="molecule type" value="Genomic_DNA"/>
</dbReference>